<gene>
    <name evidence="1" type="ORF">CLUMA_CG004870</name>
</gene>
<accession>A0A1J1HT63</accession>
<evidence type="ECO:0000313" key="2">
    <source>
        <dbReference type="Proteomes" id="UP000183832"/>
    </source>
</evidence>
<sequence>MCSYLMHISIPHKFSVFKVFFSDHKVIDRTNKGNKTVPQLSDVRDADDIFIRVALIDSSSLLP</sequence>
<organism evidence="1 2">
    <name type="scientific">Clunio marinus</name>
    <dbReference type="NCBI Taxonomy" id="568069"/>
    <lineage>
        <taxon>Eukaryota</taxon>
        <taxon>Metazoa</taxon>
        <taxon>Ecdysozoa</taxon>
        <taxon>Arthropoda</taxon>
        <taxon>Hexapoda</taxon>
        <taxon>Insecta</taxon>
        <taxon>Pterygota</taxon>
        <taxon>Neoptera</taxon>
        <taxon>Endopterygota</taxon>
        <taxon>Diptera</taxon>
        <taxon>Nematocera</taxon>
        <taxon>Chironomoidea</taxon>
        <taxon>Chironomidae</taxon>
        <taxon>Clunio</taxon>
    </lineage>
</organism>
<protein>
    <submittedName>
        <fullName evidence="1">CLUMA_CG004870, isoform A</fullName>
    </submittedName>
</protein>
<evidence type="ECO:0000313" key="1">
    <source>
        <dbReference type="EMBL" id="CRK91187.1"/>
    </source>
</evidence>
<dbReference type="EMBL" id="CVRI01000020">
    <property type="protein sequence ID" value="CRK91187.1"/>
    <property type="molecule type" value="Genomic_DNA"/>
</dbReference>
<proteinExistence type="predicted"/>
<name>A0A1J1HT63_9DIPT</name>
<keyword evidence="2" id="KW-1185">Reference proteome</keyword>
<reference evidence="1 2" key="1">
    <citation type="submission" date="2015-04" db="EMBL/GenBank/DDBJ databases">
        <authorList>
            <person name="Syromyatnikov M.Y."/>
            <person name="Popov V.N."/>
        </authorList>
    </citation>
    <scope>NUCLEOTIDE SEQUENCE [LARGE SCALE GENOMIC DNA]</scope>
</reference>
<dbReference type="AlphaFoldDB" id="A0A1J1HT63"/>
<dbReference type="Proteomes" id="UP000183832">
    <property type="component" value="Unassembled WGS sequence"/>
</dbReference>